<dbReference type="PANTHER" id="PTHR43859">
    <property type="entry name" value="ACYL-ACTIVATING ENZYME"/>
    <property type="match status" value="1"/>
</dbReference>
<dbReference type="CDD" id="cd12119">
    <property type="entry name" value="ttLC_FACS_AlkK_like"/>
    <property type="match status" value="1"/>
</dbReference>
<dbReference type="InterPro" id="IPR020845">
    <property type="entry name" value="AMP-binding_CS"/>
</dbReference>
<reference evidence="7" key="1">
    <citation type="submission" date="2016-01" db="EMBL/GenBank/DDBJ databases">
        <authorList>
            <person name="Peeters C."/>
        </authorList>
    </citation>
    <scope>NUCLEOTIDE SEQUENCE</scope>
    <source>
        <strain evidence="7">LMG 29321</strain>
    </source>
</reference>
<evidence type="ECO:0000259" key="6">
    <source>
        <dbReference type="Pfam" id="PF13193"/>
    </source>
</evidence>
<sequence>MNGQMMSQPLLISALLNHAERHHGKREIVSRRVEGDIHRYTFRDLAARARRLAKALNELGVKPGERVGTLAWNGYRHMELYYAVSGSGAVLHTLNPRLHSDQLVWIAEHAEDRVLCFDLTFLPLVEAMATRLKGIRQFVLLTDRAHMPAQSTIPNLLCYEELIAAQDDRYQWPTLDENSASSLCYTSGTTGNPKGVLYSHRSTVLHTYASVMPDALNVSARDVILPVVPMFHVNAWGLPYSACMVGAKLVFPGAVLDGKSLYELFESEDVTMSAGVPTVWQSLLAHVAADKLKFSTMRRTVIGGSACPPSMTRAFERDHDVKVIHVWGMTELSPLGTTCVLKPVHDSLDEQALASVKAKQGRSLFGIDMKIVGPDGDELPWDGQTSGELMVRGAWVVDQYLKGEGGDPLIDGWFPTGDMAAIDDDGFMQITDRAKDVIKSGGEWIGSIDLENIAMAHPAVSMAACIAAKHPKWDERPLLVVVTKSEQKVTREEMLAFYEGKIAKWWTPDDVVFLDAIPLGATGKMLKNRLREEFGNHLVSMATALELEGQVSPQ</sequence>
<dbReference type="FunFam" id="3.30.300.30:FF:000008">
    <property type="entry name" value="2,3-dihydroxybenzoate-AMP ligase"/>
    <property type="match status" value="1"/>
</dbReference>
<evidence type="ECO:0000313" key="8">
    <source>
        <dbReference type="Proteomes" id="UP000071859"/>
    </source>
</evidence>
<proteinExistence type="inferred from homology"/>
<dbReference type="SUPFAM" id="SSF56801">
    <property type="entry name" value="Acetyl-CoA synthetase-like"/>
    <property type="match status" value="1"/>
</dbReference>
<evidence type="ECO:0000256" key="1">
    <source>
        <dbReference type="ARBA" id="ARBA00006432"/>
    </source>
</evidence>
<gene>
    <name evidence="7" type="ORF">AWB78_06525</name>
</gene>
<dbReference type="Proteomes" id="UP000071859">
    <property type="component" value="Unassembled WGS sequence"/>
</dbReference>
<evidence type="ECO:0000256" key="2">
    <source>
        <dbReference type="ARBA" id="ARBA00022598"/>
    </source>
</evidence>
<comment type="caution">
    <text evidence="7">The sequence shown here is derived from an EMBL/GenBank/DDBJ whole genome shotgun (WGS) entry which is preliminary data.</text>
</comment>
<comment type="similarity">
    <text evidence="1">Belongs to the ATP-dependent AMP-binding enzyme family.</text>
</comment>
<dbReference type="GO" id="GO:0006631">
    <property type="term" value="P:fatty acid metabolic process"/>
    <property type="evidence" value="ECO:0007669"/>
    <property type="project" value="UniProtKB-KW"/>
</dbReference>
<accession>A0A158E8X9</accession>
<protein>
    <submittedName>
        <fullName evidence="7">Long-chain-fatty-acid--CoA ligase</fullName>
    </submittedName>
</protein>
<dbReference type="InterPro" id="IPR045851">
    <property type="entry name" value="AMP-bd_C_sf"/>
</dbReference>
<evidence type="ECO:0000256" key="3">
    <source>
        <dbReference type="ARBA" id="ARBA00022832"/>
    </source>
</evidence>
<dbReference type="Pfam" id="PF00501">
    <property type="entry name" value="AMP-binding"/>
    <property type="match status" value="1"/>
</dbReference>
<name>A0A158E8X9_9BURK</name>
<keyword evidence="2 7" id="KW-0436">Ligase</keyword>
<dbReference type="EMBL" id="FCOX02000052">
    <property type="protein sequence ID" value="SAL03160.1"/>
    <property type="molecule type" value="Genomic_DNA"/>
</dbReference>
<feature type="domain" description="AMP-binding enzyme C-terminal" evidence="6">
    <location>
        <begin position="450"/>
        <end position="524"/>
    </location>
</feature>
<feature type="domain" description="AMP-dependent synthetase/ligase" evidence="5">
    <location>
        <begin position="18"/>
        <end position="401"/>
    </location>
</feature>
<dbReference type="InterPro" id="IPR000873">
    <property type="entry name" value="AMP-dep_synth/lig_dom"/>
</dbReference>
<dbReference type="PANTHER" id="PTHR43859:SF4">
    <property type="entry name" value="BUTANOATE--COA LIGASE AAE1-RELATED"/>
    <property type="match status" value="1"/>
</dbReference>
<dbReference type="NCBIfam" id="NF004837">
    <property type="entry name" value="PRK06187.1"/>
    <property type="match status" value="1"/>
</dbReference>
<dbReference type="OrthoDB" id="9766486at2"/>
<dbReference type="RefSeq" id="WP_062610631.1">
    <property type="nucleotide sequence ID" value="NZ_FCOX02000052.1"/>
</dbReference>
<evidence type="ECO:0000259" key="5">
    <source>
        <dbReference type="Pfam" id="PF00501"/>
    </source>
</evidence>
<dbReference type="AlphaFoldDB" id="A0A158E8X9"/>
<dbReference type="NCBIfam" id="NF004674">
    <property type="entry name" value="PRK06018.1"/>
    <property type="match status" value="1"/>
</dbReference>
<keyword evidence="8" id="KW-1185">Reference proteome</keyword>
<organism evidence="7 8">
    <name type="scientific">Caballeronia calidae</name>
    <dbReference type="NCBI Taxonomy" id="1777139"/>
    <lineage>
        <taxon>Bacteria</taxon>
        <taxon>Pseudomonadati</taxon>
        <taxon>Pseudomonadota</taxon>
        <taxon>Betaproteobacteria</taxon>
        <taxon>Burkholderiales</taxon>
        <taxon>Burkholderiaceae</taxon>
        <taxon>Caballeronia</taxon>
    </lineage>
</organism>
<dbReference type="Pfam" id="PF13193">
    <property type="entry name" value="AMP-binding_C"/>
    <property type="match status" value="1"/>
</dbReference>
<keyword evidence="4" id="KW-0443">Lipid metabolism</keyword>
<evidence type="ECO:0000256" key="4">
    <source>
        <dbReference type="ARBA" id="ARBA00023098"/>
    </source>
</evidence>
<evidence type="ECO:0000313" key="7">
    <source>
        <dbReference type="EMBL" id="SAL03160.1"/>
    </source>
</evidence>
<dbReference type="InterPro" id="IPR042099">
    <property type="entry name" value="ANL_N_sf"/>
</dbReference>
<dbReference type="GO" id="GO:0016874">
    <property type="term" value="F:ligase activity"/>
    <property type="evidence" value="ECO:0007669"/>
    <property type="project" value="UniProtKB-KW"/>
</dbReference>
<dbReference type="Gene3D" id="3.40.50.12780">
    <property type="entry name" value="N-terminal domain of ligase-like"/>
    <property type="match status" value="1"/>
</dbReference>
<dbReference type="Gene3D" id="3.30.300.30">
    <property type="match status" value="1"/>
</dbReference>
<dbReference type="InterPro" id="IPR025110">
    <property type="entry name" value="AMP-bd_C"/>
</dbReference>
<dbReference type="PROSITE" id="PS00455">
    <property type="entry name" value="AMP_BINDING"/>
    <property type="match status" value="1"/>
</dbReference>
<dbReference type="NCBIfam" id="NF005426">
    <property type="entry name" value="PRK07008.1"/>
    <property type="match status" value="1"/>
</dbReference>
<keyword evidence="3" id="KW-0276">Fatty acid metabolism</keyword>